<reference evidence="3 4" key="1">
    <citation type="submission" date="2018-10" db="EMBL/GenBank/DDBJ databases">
        <title>Genome assembly for a Yunnan-Guizhou Plateau 3E fish, Anabarilius grahami (Regan), and its evolutionary and genetic applications.</title>
        <authorList>
            <person name="Jiang W."/>
        </authorList>
    </citation>
    <scope>NUCLEOTIDE SEQUENCE [LARGE SCALE GENOMIC DNA]</scope>
    <source>
        <strain evidence="3">AG-KIZ</strain>
        <tissue evidence="3">Muscle</tissue>
    </source>
</reference>
<keyword evidence="2" id="KW-0812">Transmembrane</keyword>
<dbReference type="GO" id="GO:0032991">
    <property type="term" value="C:protein-containing complex"/>
    <property type="evidence" value="ECO:0007669"/>
    <property type="project" value="UniProtKB-ARBA"/>
</dbReference>
<protein>
    <submittedName>
        <fullName evidence="3">UV radiation resistance associated protein</fullName>
    </submittedName>
</protein>
<sequence>MRHSYPPVQTHMRLPVHSPHSRLFSLFYSLHLSVFNNQNDYVICGVKLPNSEDFQAKDDGSIAVALGYTAHLVLMISCFLQIPLRYPVIHKGSRSSIKDTITDKLTEKEREIRRVFFECVLYDVKRERNSLYGHFSLISVHTHITQNKSKSTPINAFR</sequence>
<dbReference type="GO" id="GO:0005768">
    <property type="term" value="C:endosome"/>
    <property type="evidence" value="ECO:0007669"/>
    <property type="project" value="TreeGrafter"/>
</dbReference>
<dbReference type="GO" id="GO:0035493">
    <property type="term" value="P:SNARE complex assembly"/>
    <property type="evidence" value="ECO:0007669"/>
    <property type="project" value="TreeGrafter"/>
</dbReference>
<proteinExistence type="predicted"/>
<accession>A0A3N0Z771</accession>
<keyword evidence="4" id="KW-1185">Reference proteome</keyword>
<comment type="caution">
    <text evidence="3">The sequence shown here is derived from an EMBL/GenBank/DDBJ whole genome shotgun (WGS) entry which is preliminary data.</text>
</comment>
<organism evidence="3 4">
    <name type="scientific">Anabarilius grahami</name>
    <name type="common">Kanglang fish</name>
    <name type="synonym">Barilius grahami</name>
    <dbReference type="NCBI Taxonomy" id="495550"/>
    <lineage>
        <taxon>Eukaryota</taxon>
        <taxon>Metazoa</taxon>
        <taxon>Chordata</taxon>
        <taxon>Craniata</taxon>
        <taxon>Vertebrata</taxon>
        <taxon>Euteleostomi</taxon>
        <taxon>Actinopterygii</taxon>
        <taxon>Neopterygii</taxon>
        <taxon>Teleostei</taxon>
        <taxon>Ostariophysi</taxon>
        <taxon>Cypriniformes</taxon>
        <taxon>Xenocyprididae</taxon>
        <taxon>Xenocypridinae</taxon>
        <taxon>Xenocypridinae incertae sedis</taxon>
        <taxon>Anabarilius</taxon>
    </lineage>
</organism>
<gene>
    <name evidence="3" type="ORF">DPX16_10708</name>
</gene>
<dbReference type="AlphaFoldDB" id="A0A3N0Z771"/>
<dbReference type="OrthoDB" id="72772at2759"/>
<dbReference type="GO" id="GO:0000323">
    <property type="term" value="C:lytic vacuole"/>
    <property type="evidence" value="ECO:0007669"/>
    <property type="project" value="TreeGrafter"/>
</dbReference>
<evidence type="ECO:0000256" key="2">
    <source>
        <dbReference type="SAM" id="Phobius"/>
    </source>
</evidence>
<keyword evidence="2" id="KW-1133">Transmembrane helix</keyword>
<dbReference type="Proteomes" id="UP000281406">
    <property type="component" value="Unassembled WGS sequence"/>
</dbReference>
<evidence type="ECO:0000313" key="3">
    <source>
        <dbReference type="EMBL" id="ROL54285.1"/>
    </source>
</evidence>
<evidence type="ECO:0000313" key="4">
    <source>
        <dbReference type="Proteomes" id="UP000281406"/>
    </source>
</evidence>
<keyword evidence="2" id="KW-0472">Membrane</keyword>
<dbReference type="PANTHER" id="PTHR15157">
    <property type="entry name" value="UV RADIATION RESISTANCE-ASSOCIATED GENE PROTEIN"/>
    <property type="match status" value="1"/>
</dbReference>
<dbReference type="PANTHER" id="PTHR15157:SF5">
    <property type="entry name" value="UV RADIATION RESISTANCE-ASSOCIATED GENE PROTEIN"/>
    <property type="match status" value="1"/>
</dbReference>
<evidence type="ECO:0000256" key="1">
    <source>
        <dbReference type="ARBA" id="ARBA00023054"/>
    </source>
</evidence>
<dbReference type="EMBL" id="RJVU01007007">
    <property type="protein sequence ID" value="ROL54285.1"/>
    <property type="molecule type" value="Genomic_DNA"/>
</dbReference>
<keyword evidence="1" id="KW-0175">Coiled coil</keyword>
<dbReference type="Pfam" id="PF10186">
    <property type="entry name" value="ATG14"/>
    <property type="match status" value="1"/>
</dbReference>
<dbReference type="GO" id="GO:0000149">
    <property type="term" value="F:SNARE binding"/>
    <property type="evidence" value="ECO:0007669"/>
    <property type="project" value="TreeGrafter"/>
</dbReference>
<dbReference type="InterPro" id="IPR018791">
    <property type="entry name" value="UV_resistance/autophagy_Atg14"/>
</dbReference>
<feature type="transmembrane region" description="Helical" evidence="2">
    <location>
        <begin position="62"/>
        <end position="84"/>
    </location>
</feature>
<name>A0A3N0Z771_ANAGA</name>